<sequence length="131" mass="14204">MKMCAVTKQREAHQETQRKAPGLPSMLLLARSLTHPLTLDLELMIRLTAAKNSIHSEANQGGSEQLCHVITPCGVNSGSTMITIPALRAVSQGNLRWGVNSTRKVRQRVGVRDEDRGLGASCTLPEILAAH</sequence>
<protein>
    <submittedName>
        <fullName evidence="1">Uncharacterized protein</fullName>
    </submittedName>
</protein>
<comment type="caution">
    <text evidence="1">The sequence shown here is derived from an EMBL/GenBank/DDBJ whole genome shotgun (WGS) entry which is preliminary data.</text>
</comment>
<evidence type="ECO:0000313" key="1">
    <source>
        <dbReference type="EMBL" id="KAL0475395.1"/>
    </source>
</evidence>
<reference evidence="1 2" key="1">
    <citation type="submission" date="2023-09" db="EMBL/GenBank/DDBJ databases">
        <title>Multi-omics analysis of a traditional fermented food reveals byproduct-associated fungal strains for waste-to-food upcycling.</title>
        <authorList>
            <consortium name="Lawrence Berkeley National Laboratory"/>
            <person name="Rekdal V.M."/>
            <person name="Villalobos-Escobedo J.M."/>
            <person name="Rodriguez-Valeron N."/>
            <person name="Garcia M.O."/>
            <person name="Vasquez D.P."/>
            <person name="Damayanti I."/>
            <person name="Sorensen P.M."/>
            <person name="Baidoo E.E."/>
            <person name="De Carvalho A.C."/>
            <person name="Riley R."/>
            <person name="Lipzen A."/>
            <person name="He G."/>
            <person name="Yan M."/>
            <person name="Haridas S."/>
            <person name="Daum C."/>
            <person name="Yoshinaga Y."/>
            <person name="Ng V."/>
            <person name="Grigoriev I.V."/>
            <person name="Munk R."/>
            <person name="Nuraida L."/>
            <person name="Wijaya C.H."/>
            <person name="Morales P.-C."/>
            <person name="Keasling J.D."/>
        </authorList>
    </citation>
    <scope>NUCLEOTIDE SEQUENCE [LARGE SCALE GENOMIC DNA]</scope>
    <source>
        <strain evidence="1 2">FGSC 2613</strain>
    </source>
</reference>
<evidence type="ECO:0000313" key="2">
    <source>
        <dbReference type="Proteomes" id="UP001451303"/>
    </source>
</evidence>
<keyword evidence="2" id="KW-1185">Reference proteome</keyword>
<name>A0ABR3DRU8_NEUIN</name>
<accession>A0ABR3DRU8</accession>
<dbReference type="Proteomes" id="UP001451303">
    <property type="component" value="Unassembled WGS sequence"/>
</dbReference>
<organism evidence="1 2">
    <name type="scientific">Neurospora intermedia</name>
    <dbReference type="NCBI Taxonomy" id="5142"/>
    <lineage>
        <taxon>Eukaryota</taxon>
        <taxon>Fungi</taxon>
        <taxon>Dikarya</taxon>
        <taxon>Ascomycota</taxon>
        <taxon>Pezizomycotina</taxon>
        <taxon>Sordariomycetes</taxon>
        <taxon>Sordariomycetidae</taxon>
        <taxon>Sordariales</taxon>
        <taxon>Sordariaceae</taxon>
        <taxon>Neurospora</taxon>
    </lineage>
</organism>
<gene>
    <name evidence="1" type="ORF">QR685DRAFT_568192</name>
</gene>
<dbReference type="EMBL" id="JAVLET010000001">
    <property type="protein sequence ID" value="KAL0475395.1"/>
    <property type="molecule type" value="Genomic_DNA"/>
</dbReference>
<proteinExistence type="predicted"/>